<evidence type="ECO:0000256" key="2">
    <source>
        <dbReference type="ARBA" id="ARBA00022468"/>
    </source>
</evidence>
<feature type="compositionally biased region" description="Low complexity" evidence="5">
    <location>
        <begin position="982"/>
        <end position="1001"/>
    </location>
</feature>
<dbReference type="InterPro" id="IPR027038">
    <property type="entry name" value="RanGap"/>
</dbReference>
<keyword evidence="2" id="KW-0343">GTPase activation</keyword>
<keyword evidence="4" id="KW-0677">Repeat</keyword>
<name>A0ABQ5SFC3_9CHLO</name>
<dbReference type="Gene3D" id="3.80.10.10">
    <property type="entry name" value="Ribonuclease Inhibitor"/>
    <property type="match status" value="2"/>
</dbReference>
<evidence type="ECO:0000313" key="6">
    <source>
        <dbReference type="EMBL" id="GLI68625.1"/>
    </source>
</evidence>
<evidence type="ECO:0000313" key="7">
    <source>
        <dbReference type="Proteomes" id="UP001165090"/>
    </source>
</evidence>
<feature type="compositionally biased region" description="Low complexity" evidence="5">
    <location>
        <begin position="40"/>
        <end position="52"/>
    </location>
</feature>
<dbReference type="EMBL" id="BSDZ01000080">
    <property type="protein sequence ID" value="GLI68625.1"/>
    <property type="molecule type" value="Genomic_DNA"/>
</dbReference>
<feature type="non-terminal residue" evidence="6">
    <location>
        <position position="1"/>
    </location>
</feature>
<comment type="subcellular location">
    <subcellularLocation>
        <location evidence="1">Cytoplasm</location>
        <location evidence="1">Cytoskeleton</location>
        <location evidence="1">Cilium axoneme</location>
    </subcellularLocation>
</comment>
<evidence type="ECO:0008006" key="8">
    <source>
        <dbReference type="Google" id="ProtNLM"/>
    </source>
</evidence>
<feature type="region of interest" description="Disordered" evidence="5">
    <location>
        <begin position="19"/>
        <end position="56"/>
    </location>
</feature>
<dbReference type="Proteomes" id="UP001165090">
    <property type="component" value="Unassembled WGS sequence"/>
</dbReference>
<evidence type="ECO:0000256" key="4">
    <source>
        <dbReference type="ARBA" id="ARBA00022737"/>
    </source>
</evidence>
<dbReference type="Pfam" id="PF13516">
    <property type="entry name" value="LRR_6"/>
    <property type="match status" value="5"/>
</dbReference>
<feature type="compositionally biased region" description="Polar residues" evidence="5">
    <location>
        <begin position="1020"/>
        <end position="1034"/>
    </location>
</feature>
<dbReference type="SMART" id="SM00368">
    <property type="entry name" value="LRR_RI"/>
    <property type="match status" value="7"/>
</dbReference>
<comment type="caution">
    <text evidence="6">The sequence shown here is derived from an EMBL/GenBank/DDBJ whole genome shotgun (WGS) entry which is preliminary data.</text>
</comment>
<dbReference type="InterPro" id="IPR032675">
    <property type="entry name" value="LRR_dom_sf"/>
</dbReference>
<evidence type="ECO:0000256" key="5">
    <source>
        <dbReference type="SAM" id="MobiDB-lite"/>
    </source>
</evidence>
<proteinExistence type="predicted"/>
<dbReference type="PANTHER" id="PTHR24113:SF12">
    <property type="entry name" value="RAN GTPASE-ACTIVATING PROTEIN 1"/>
    <property type="match status" value="1"/>
</dbReference>
<evidence type="ECO:0000256" key="1">
    <source>
        <dbReference type="ARBA" id="ARBA00004430"/>
    </source>
</evidence>
<feature type="region of interest" description="Disordered" evidence="5">
    <location>
        <begin position="940"/>
        <end position="1053"/>
    </location>
</feature>
<gene>
    <name evidence="6" type="ORF">VaNZ11_013103</name>
</gene>
<reference evidence="6 7" key="1">
    <citation type="journal article" date="2023" name="IScience">
        <title>Expanded male sex-determining region conserved during the evolution of homothallism in the green alga Volvox.</title>
        <authorList>
            <person name="Yamamoto K."/>
            <person name="Matsuzaki R."/>
            <person name="Mahakham W."/>
            <person name="Heman W."/>
            <person name="Sekimoto H."/>
            <person name="Kawachi M."/>
            <person name="Minakuchi Y."/>
            <person name="Toyoda A."/>
            <person name="Nozaki H."/>
        </authorList>
    </citation>
    <scope>NUCLEOTIDE SEQUENCE [LARGE SCALE GENOMIC DNA]</scope>
    <source>
        <strain evidence="6 7">NIES-4468</strain>
    </source>
</reference>
<evidence type="ECO:0000256" key="3">
    <source>
        <dbReference type="ARBA" id="ARBA00022614"/>
    </source>
</evidence>
<keyword evidence="7" id="KW-1185">Reference proteome</keyword>
<organism evidence="6 7">
    <name type="scientific">Volvox africanus</name>
    <dbReference type="NCBI Taxonomy" id="51714"/>
    <lineage>
        <taxon>Eukaryota</taxon>
        <taxon>Viridiplantae</taxon>
        <taxon>Chlorophyta</taxon>
        <taxon>core chlorophytes</taxon>
        <taxon>Chlorophyceae</taxon>
        <taxon>CS clade</taxon>
        <taxon>Chlamydomonadales</taxon>
        <taxon>Volvocaceae</taxon>
        <taxon>Volvox</taxon>
    </lineage>
</organism>
<feature type="compositionally biased region" description="Gly residues" evidence="5">
    <location>
        <begin position="1002"/>
        <end position="1017"/>
    </location>
</feature>
<keyword evidence="3" id="KW-0433">Leucine-rich repeat</keyword>
<dbReference type="SUPFAM" id="SSF52047">
    <property type="entry name" value="RNI-like"/>
    <property type="match status" value="1"/>
</dbReference>
<sequence length="1108" mass="120076">RGVPGDLKVRLIPIMLAKEQEQRRLAEDERQRREAEEAQKVQGEAARAAAQEAHGEGPEWLRLIQEASRQGAPNAHGGHHHGHNPFHMHITTAKKAGGAAAPGQLPNATNRLTCAITSLDLSNNPLGINGVRALADMLDPTVTPYQFVKQLHLNKCGIPEGGGRALAIALSRGNTRLAVLGLSNNKLGNATASMFGEVLALPSGLEDLDLSWNQIKAEGARALSEGAAQNNTLTKLNMSWNGLENPGVEALGAMLLRNESLTTLDLSNTRMGAEACLMLAEGIRGNHTLEALLLNGNSVGDDGARFLMDALKVNSSLRYLGLQGTNMSTAARGNTQAAAFNPLSPDGAYELNLDIATDRAVALQLCQMDASAAGDLMKNIKLADRNISSCKAMHWPDCLPVSGTLTCDFITRRVSKSIGVIDAKKFLALAAQFGSTAMSDKEKLALVEVMAPFNYVLCHQAATLLRSFSLGEEMVLAAALLFSRCADLDENVTELTEALGDRYMQDALQQKLGWYSYLRFSNPTGHYELSLSFRVHTALAARLKDVAYSEPVDSLNWHNVIHDQYTKISKVAPNFGPPEEWKGLVPTLGTLSFDYVSGVLAPEDSITISNDLLHDVITCDLGISLDASGRPLPEHDFDVASHQVARLRPVVSNMSFTSDQVKQLVDAFLAPPHRVEVLVTCYCLIVDRSNIWNIMYGMEPMEQALAMWRLGPANLFDKAHPTGHYVLDLNNPHHESVARKLVELALANPDLPNFWNVRINGVKRAVNENRNMWGAFITETQTPFMEFDFIGPDGWELMGRSRADVEALGPGDRMDVRTKQARRMELSRIKAMYPYYEDGSGWIRPPWQSRQLLMRALQDKAPWQAAWDRLARVLLRCELKRGGVDGDSPLEDIFYSTTTGEDAMTADQFEMLMREWGYNKLEVSWMCDCFDSEARPANLKDGSAFKPVPIKPPSPGAGAADGSPPPPPAVLMSPPGRGGIGRSSRQQSQLASTVATASAAFNGGGGGGATSPQGGGNLYDVSSPSRGTRNSGMTASLDVQRPGGGGGGSGTPQQQMVPNLVAEFPAFVSAFMRDPPRVLRGLHAATSAVIEGVELMTRPSKRSVAKGR</sequence>
<protein>
    <recommendedName>
        <fullName evidence="8">DUF4476 domain-containing protein</fullName>
    </recommendedName>
</protein>
<dbReference type="PANTHER" id="PTHR24113">
    <property type="entry name" value="RAN GTPASE-ACTIVATING PROTEIN 1"/>
    <property type="match status" value="1"/>
</dbReference>
<dbReference type="InterPro" id="IPR001611">
    <property type="entry name" value="Leu-rich_rpt"/>
</dbReference>
<feature type="compositionally biased region" description="Basic and acidic residues" evidence="5">
    <location>
        <begin position="19"/>
        <end position="39"/>
    </location>
</feature>
<accession>A0ABQ5SFC3</accession>